<accession>A0A504YUY5</accession>
<dbReference type="EMBL" id="SUNJ01003384">
    <property type="protein sequence ID" value="TPP65314.1"/>
    <property type="molecule type" value="Genomic_DNA"/>
</dbReference>
<evidence type="ECO:0008006" key="3">
    <source>
        <dbReference type="Google" id="ProtNLM"/>
    </source>
</evidence>
<evidence type="ECO:0000313" key="2">
    <source>
        <dbReference type="Proteomes" id="UP000316759"/>
    </source>
</evidence>
<dbReference type="Proteomes" id="UP000316759">
    <property type="component" value="Unassembled WGS sequence"/>
</dbReference>
<proteinExistence type="predicted"/>
<reference evidence="1 2" key="1">
    <citation type="submission" date="2019-04" db="EMBL/GenBank/DDBJ databases">
        <title>Annotation for the trematode Fasciola gigantica.</title>
        <authorList>
            <person name="Choi Y.-J."/>
        </authorList>
    </citation>
    <scope>NUCLEOTIDE SEQUENCE [LARGE SCALE GENOMIC DNA]</scope>
    <source>
        <strain evidence="1">Uganda_cow_1</strain>
    </source>
</reference>
<comment type="caution">
    <text evidence="1">The sequence shown here is derived from an EMBL/GenBank/DDBJ whole genome shotgun (WGS) entry which is preliminary data.</text>
</comment>
<gene>
    <name evidence="1" type="ORF">FGIG_02222</name>
</gene>
<evidence type="ECO:0000313" key="1">
    <source>
        <dbReference type="EMBL" id="TPP65314.1"/>
    </source>
</evidence>
<keyword evidence="2" id="KW-1185">Reference proteome</keyword>
<dbReference type="OrthoDB" id="6264299at2759"/>
<name>A0A504YUY5_FASGI</name>
<sequence>MDFDTNQTKPRTALFRSAVPTLKEFSPGDDFALWAVRAKTDPQDTPPEHLGQYLLPLLDDDAARQFLATGVPILSGPDIIWPALEELFAQYELAPAFLEKFLERRQHLAESVDEYAACLRVLATKAYPKASKDVRDEHILGRFTMGISDPKTKIFSSTCRRPYSQHYSGRAISRPAEKPFRQLPNETIAAIQPAVFKPQPSRAPSVSYPEPQPYCRYCRKFGSRAQHCGHNPAVQYTGESQYRAMSLPFVSLNNNDWQSPLVVDGFVER</sequence>
<dbReference type="STRING" id="46835.A0A504YUY5"/>
<dbReference type="AlphaFoldDB" id="A0A504YUY5"/>
<organism evidence="1 2">
    <name type="scientific">Fasciola gigantica</name>
    <name type="common">Giant liver fluke</name>
    <dbReference type="NCBI Taxonomy" id="46835"/>
    <lineage>
        <taxon>Eukaryota</taxon>
        <taxon>Metazoa</taxon>
        <taxon>Spiralia</taxon>
        <taxon>Lophotrochozoa</taxon>
        <taxon>Platyhelminthes</taxon>
        <taxon>Trematoda</taxon>
        <taxon>Digenea</taxon>
        <taxon>Plagiorchiida</taxon>
        <taxon>Echinostomata</taxon>
        <taxon>Echinostomatoidea</taxon>
        <taxon>Fasciolidae</taxon>
        <taxon>Fasciola</taxon>
    </lineage>
</organism>
<protein>
    <recommendedName>
        <fullName evidence="3">Retrotransposon gag domain-containing protein</fullName>
    </recommendedName>
</protein>